<dbReference type="PRINTS" id="PR00461">
    <property type="entry name" value="PLPEROXIDASE"/>
</dbReference>
<dbReference type="GO" id="GO:0006979">
    <property type="term" value="P:response to oxidative stress"/>
    <property type="evidence" value="ECO:0007669"/>
    <property type="project" value="UniProtKB-UniRule"/>
</dbReference>
<comment type="caution">
    <text evidence="16">The sequence shown here is derived from an EMBL/GenBank/DDBJ whole genome shotgun (WGS) entry which is preliminary data.</text>
</comment>
<dbReference type="GO" id="GO:0020037">
    <property type="term" value="F:heme binding"/>
    <property type="evidence" value="ECO:0007669"/>
    <property type="project" value="UniProtKB-UniRule"/>
</dbReference>
<comment type="function">
    <text evidence="13">Removal of H(2)O(2), oxidation of toxic reductants, biosynthesis and degradation of lignin, suberization, auxin catabolism, response to environmental stresses such as wounding, pathogen attack and oxidative stress.</text>
</comment>
<comment type="cofactor">
    <cofactor evidence="11 13">
        <name>Ca(2+)</name>
        <dbReference type="ChEBI" id="CHEBI:29108"/>
    </cofactor>
    <text evidence="11 13">Binds 2 calcium ions per subunit.</text>
</comment>
<dbReference type="GO" id="GO:0046872">
    <property type="term" value="F:metal ion binding"/>
    <property type="evidence" value="ECO:0007669"/>
    <property type="project" value="UniProtKB-UniRule"/>
</dbReference>
<dbReference type="InterPro" id="IPR010255">
    <property type="entry name" value="Haem_peroxidase_sf"/>
</dbReference>
<dbReference type="InterPro" id="IPR033905">
    <property type="entry name" value="Secretory_peroxidase"/>
</dbReference>
<accession>A0AAP0D988</accession>
<evidence type="ECO:0000313" key="17">
    <source>
        <dbReference type="Proteomes" id="UP001408789"/>
    </source>
</evidence>
<evidence type="ECO:0000256" key="9">
    <source>
        <dbReference type="ARBA" id="ARBA00023157"/>
    </source>
</evidence>
<evidence type="ECO:0000256" key="4">
    <source>
        <dbReference type="ARBA" id="ARBA00022617"/>
    </source>
</evidence>
<dbReference type="EMBL" id="JBCNJP010000012">
    <property type="protein sequence ID" value="KAK9070714.1"/>
    <property type="molecule type" value="Genomic_DNA"/>
</dbReference>
<evidence type="ECO:0000256" key="5">
    <source>
        <dbReference type="ARBA" id="ARBA00022723"/>
    </source>
</evidence>
<feature type="domain" description="Plant heme peroxidase family profile" evidence="15">
    <location>
        <begin position="1"/>
        <end position="279"/>
    </location>
</feature>
<keyword evidence="9 12" id="KW-1015">Disulfide bond</keyword>
<dbReference type="CDD" id="cd00693">
    <property type="entry name" value="secretory_peroxidase"/>
    <property type="match status" value="1"/>
</dbReference>
<comment type="cofactor">
    <cofactor evidence="11 13">
        <name>heme b</name>
        <dbReference type="ChEBI" id="CHEBI:60344"/>
    </cofactor>
    <text evidence="11 13">Binds 1 heme b (iron(II)-protoporphyrin IX) group per subunit.</text>
</comment>
<feature type="binding site" evidence="10">
    <location>
        <position position="93"/>
    </location>
    <ligand>
        <name>substrate</name>
    </ligand>
</feature>
<dbReference type="GO" id="GO:0140825">
    <property type="term" value="F:lactoperoxidase activity"/>
    <property type="evidence" value="ECO:0007669"/>
    <property type="project" value="UniProtKB-EC"/>
</dbReference>
<keyword evidence="13" id="KW-0376">Hydrogen peroxide</keyword>
<feature type="binding site" evidence="11">
    <location>
        <position position="8"/>
    </location>
    <ligand>
        <name>Ca(2+)</name>
        <dbReference type="ChEBI" id="CHEBI:29108"/>
        <label>1</label>
    </ligand>
</feature>
<protein>
    <recommendedName>
        <fullName evidence="2 13">Peroxidase</fullName>
        <ecNumber evidence="2 13">1.11.1.7</ecNumber>
    </recommendedName>
</protein>
<keyword evidence="3 13" id="KW-0575">Peroxidase</keyword>
<evidence type="ECO:0000256" key="3">
    <source>
        <dbReference type="ARBA" id="ARBA00022559"/>
    </source>
</evidence>
<comment type="subcellular location">
    <subcellularLocation>
        <location evidence="13">Secreted</location>
    </subcellularLocation>
</comment>
<sequence>MMQGCDASVLLDHTAFMGSEKDTPPNQSLRGFDHIDVIKSELENVCPGVVSCADLLVLAARESVVLAGGPFYPLHTGRKDSDRSYPDISYELPSPLDDLSTTTVRFASRGFSEKETVTLLGAHSTGTIRCKFFERRLYKFGGTDQPDPSMDPEFAELLRSICNNTQSHTPSSSPSASPSPSPLTTSSKSGQEQAMKMDYEGAGSGFGTVYYRGLLQGRGILFVDQQLTAGEGTTNWVRQYASDVSMFHRDFAQVMMKLSSTQVLTGPAGEVRTNCREVSSSLW</sequence>
<proteinExistence type="inferred from homology"/>
<feature type="binding site" evidence="11">
    <location>
        <position position="20"/>
    </location>
    <ligand>
        <name>Ca(2+)</name>
        <dbReference type="ChEBI" id="CHEBI:29108"/>
        <label>1</label>
    </ligand>
</feature>
<dbReference type="GO" id="GO:0005576">
    <property type="term" value="C:extracellular region"/>
    <property type="evidence" value="ECO:0007669"/>
    <property type="project" value="UniProtKB-SubCell"/>
</dbReference>
<keyword evidence="13" id="KW-0964">Secreted</keyword>
<feature type="binding site" description="axial binding residue" evidence="11">
    <location>
        <position position="123"/>
    </location>
    <ligand>
        <name>heme b</name>
        <dbReference type="ChEBI" id="CHEBI:60344"/>
    </ligand>
    <ligandPart>
        <name>Fe</name>
        <dbReference type="ChEBI" id="CHEBI:18248"/>
    </ligandPart>
</feature>
<feature type="binding site" evidence="11">
    <location>
        <position position="6"/>
    </location>
    <ligand>
        <name>Ca(2+)</name>
        <dbReference type="ChEBI" id="CHEBI:29108"/>
        <label>1</label>
    </ligand>
</feature>
<dbReference type="PRINTS" id="PR00458">
    <property type="entry name" value="PEROXIDASE"/>
</dbReference>
<keyword evidence="7 13" id="KW-0560">Oxidoreductase</keyword>
<keyword evidence="8 11" id="KW-0408">Iron</keyword>
<reference evidence="16 17" key="1">
    <citation type="submission" date="2024-04" db="EMBL/GenBank/DDBJ databases">
        <title>The reference genome of an endangered Asteraceae, Deinandra increscens subsp. villosa, native to the Central Coast of California.</title>
        <authorList>
            <person name="Guilliams M."/>
            <person name="Hasenstab-Lehman K."/>
            <person name="Meyer R."/>
            <person name="Mcevoy S."/>
        </authorList>
    </citation>
    <scope>NUCLEOTIDE SEQUENCE [LARGE SCALE GENOMIC DNA]</scope>
    <source>
        <tissue evidence="16">Leaf</tissue>
    </source>
</reference>
<keyword evidence="6 11" id="KW-0106">Calcium</keyword>
<evidence type="ECO:0000256" key="8">
    <source>
        <dbReference type="ARBA" id="ARBA00023004"/>
    </source>
</evidence>
<evidence type="ECO:0000256" key="2">
    <source>
        <dbReference type="ARBA" id="ARBA00012313"/>
    </source>
</evidence>
<feature type="region of interest" description="Disordered" evidence="14">
    <location>
        <begin position="164"/>
        <end position="192"/>
    </location>
</feature>
<evidence type="ECO:0000256" key="1">
    <source>
        <dbReference type="ARBA" id="ARBA00000189"/>
    </source>
</evidence>
<dbReference type="Proteomes" id="UP001408789">
    <property type="component" value="Unassembled WGS sequence"/>
</dbReference>
<evidence type="ECO:0000256" key="13">
    <source>
        <dbReference type="RuleBase" id="RU362060"/>
    </source>
</evidence>
<name>A0AAP0D988_9ASTR</name>
<dbReference type="InterPro" id="IPR002016">
    <property type="entry name" value="Haem_peroxidase"/>
</dbReference>
<comment type="catalytic activity">
    <reaction evidence="1 13">
        <text>2 a phenolic donor + H2O2 = 2 a phenolic radical donor + 2 H2O</text>
        <dbReference type="Rhea" id="RHEA:56136"/>
        <dbReference type="ChEBI" id="CHEBI:15377"/>
        <dbReference type="ChEBI" id="CHEBI:16240"/>
        <dbReference type="ChEBI" id="CHEBI:139520"/>
        <dbReference type="ChEBI" id="CHEBI:139521"/>
        <dbReference type="EC" id="1.11.1.7"/>
    </reaction>
</comment>
<dbReference type="SUPFAM" id="SSF48113">
    <property type="entry name" value="Heme-dependent peroxidases"/>
    <property type="match status" value="1"/>
</dbReference>
<dbReference type="AlphaFoldDB" id="A0AAP0D988"/>
<dbReference type="Gene3D" id="1.10.520.10">
    <property type="match status" value="1"/>
</dbReference>
<evidence type="ECO:0000256" key="12">
    <source>
        <dbReference type="PIRSR" id="PIRSR600823-5"/>
    </source>
</evidence>
<evidence type="ECO:0000259" key="15">
    <source>
        <dbReference type="PROSITE" id="PS50873"/>
    </source>
</evidence>
<keyword evidence="17" id="KW-1185">Reference proteome</keyword>
<dbReference type="PROSITE" id="PS50873">
    <property type="entry name" value="PEROXIDASE_4"/>
    <property type="match status" value="1"/>
</dbReference>
<evidence type="ECO:0000256" key="10">
    <source>
        <dbReference type="PIRSR" id="PIRSR600823-2"/>
    </source>
</evidence>
<evidence type="ECO:0000256" key="6">
    <source>
        <dbReference type="ARBA" id="ARBA00022837"/>
    </source>
</evidence>
<dbReference type="Pfam" id="PF00141">
    <property type="entry name" value="peroxidase"/>
    <property type="match status" value="1"/>
</dbReference>
<dbReference type="InterPro" id="IPR000823">
    <property type="entry name" value="Peroxidase_pln"/>
</dbReference>
<feature type="disulfide bond" evidence="12">
    <location>
        <begin position="130"/>
        <end position="162"/>
    </location>
</feature>
<dbReference type="PANTHER" id="PTHR31517:SF48">
    <property type="entry name" value="PEROXIDASE 16-RELATED"/>
    <property type="match status" value="1"/>
</dbReference>
<evidence type="ECO:0000313" key="16">
    <source>
        <dbReference type="EMBL" id="KAK9070714.1"/>
    </source>
</evidence>
<feature type="binding site" evidence="11">
    <location>
        <position position="198"/>
    </location>
    <ligand>
        <name>Ca(2+)</name>
        <dbReference type="ChEBI" id="CHEBI:29108"/>
        <label>2</label>
    </ligand>
</feature>
<evidence type="ECO:0000256" key="11">
    <source>
        <dbReference type="PIRSR" id="PIRSR600823-3"/>
    </source>
</evidence>
<dbReference type="PANTHER" id="PTHR31517">
    <property type="match status" value="1"/>
</dbReference>
<dbReference type="FunFam" id="1.10.420.10:FF:000001">
    <property type="entry name" value="Peroxidase"/>
    <property type="match status" value="1"/>
</dbReference>
<dbReference type="GO" id="GO:0042744">
    <property type="term" value="P:hydrogen peroxide catabolic process"/>
    <property type="evidence" value="ECO:0007669"/>
    <property type="project" value="UniProtKB-KW"/>
</dbReference>
<keyword evidence="4 13" id="KW-0349">Heme</keyword>
<organism evidence="16 17">
    <name type="scientific">Deinandra increscens subsp. villosa</name>
    <dbReference type="NCBI Taxonomy" id="3103831"/>
    <lineage>
        <taxon>Eukaryota</taxon>
        <taxon>Viridiplantae</taxon>
        <taxon>Streptophyta</taxon>
        <taxon>Embryophyta</taxon>
        <taxon>Tracheophyta</taxon>
        <taxon>Spermatophyta</taxon>
        <taxon>Magnoliopsida</taxon>
        <taxon>eudicotyledons</taxon>
        <taxon>Gunneridae</taxon>
        <taxon>Pentapetalae</taxon>
        <taxon>asterids</taxon>
        <taxon>campanulids</taxon>
        <taxon>Asterales</taxon>
        <taxon>Asteraceae</taxon>
        <taxon>Asteroideae</taxon>
        <taxon>Heliantheae alliance</taxon>
        <taxon>Madieae</taxon>
        <taxon>Madiinae</taxon>
        <taxon>Deinandra</taxon>
    </lineage>
</organism>
<evidence type="ECO:0000256" key="7">
    <source>
        <dbReference type="ARBA" id="ARBA00023002"/>
    </source>
</evidence>
<comment type="similarity">
    <text evidence="13">Belongs to the peroxidase family. Classical plant (class III) peroxidase subfamily.</text>
</comment>
<dbReference type="EC" id="1.11.1.7" evidence="2 13"/>
<feature type="disulfide bond" evidence="12">
    <location>
        <begin position="52"/>
        <end position="275"/>
    </location>
</feature>
<keyword evidence="5 11" id="KW-0479">Metal-binding</keyword>
<feature type="binding site" evidence="11">
    <location>
        <position position="4"/>
    </location>
    <ligand>
        <name>Ca(2+)</name>
        <dbReference type="ChEBI" id="CHEBI:29108"/>
        <label>1</label>
    </ligand>
</feature>
<feature type="compositionally biased region" description="Low complexity" evidence="14">
    <location>
        <begin position="165"/>
        <end position="189"/>
    </location>
</feature>
<gene>
    <name evidence="16" type="ORF">SSX86_011116</name>
</gene>
<dbReference type="Gene3D" id="1.10.420.10">
    <property type="entry name" value="Peroxidase, domain 2"/>
    <property type="match status" value="1"/>
</dbReference>
<evidence type="ECO:0000256" key="14">
    <source>
        <dbReference type="SAM" id="MobiDB-lite"/>
    </source>
</evidence>